<evidence type="ECO:0000256" key="3">
    <source>
        <dbReference type="ARBA" id="ARBA00022679"/>
    </source>
</evidence>
<comment type="similarity">
    <text evidence="1 4">Belongs to the UDP-glycosyltransferase family.</text>
</comment>
<dbReference type="FunFam" id="3.40.50.2000:FF:000060">
    <property type="entry name" value="Glycosyltransferase"/>
    <property type="match status" value="1"/>
</dbReference>
<dbReference type="FunFam" id="3.40.50.2000:FF:000238">
    <property type="entry name" value="Glycosyltransferase"/>
    <property type="match status" value="1"/>
</dbReference>
<accession>A0A9R1WQA0</accession>
<name>A0A9R1WQA0_LACSA</name>
<evidence type="ECO:0000313" key="7">
    <source>
        <dbReference type="EMBL" id="KAJ0226706.1"/>
    </source>
</evidence>
<protein>
    <recommendedName>
        <fullName evidence="5">Glycosyltransferase</fullName>
        <ecNumber evidence="5">2.4.1.-</ecNumber>
    </recommendedName>
</protein>
<feature type="domain" description="Glycosyltransferase N-terminal" evidence="6">
    <location>
        <begin position="8"/>
        <end position="237"/>
    </location>
</feature>
<dbReference type="PANTHER" id="PTHR48044:SF23">
    <property type="entry name" value="ANTHOCYANIDIN 3-O-GLUCOSYLTRANSFERASE-LIKE"/>
    <property type="match status" value="1"/>
</dbReference>
<keyword evidence="3 4" id="KW-0808">Transferase</keyword>
<organism evidence="7 8">
    <name type="scientific">Lactuca sativa</name>
    <name type="common">Garden lettuce</name>
    <dbReference type="NCBI Taxonomy" id="4236"/>
    <lineage>
        <taxon>Eukaryota</taxon>
        <taxon>Viridiplantae</taxon>
        <taxon>Streptophyta</taxon>
        <taxon>Embryophyta</taxon>
        <taxon>Tracheophyta</taxon>
        <taxon>Spermatophyta</taxon>
        <taxon>Magnoliopsida</taxon>
        <taxon>eudicotyledons</taxon>
        <taxon>Gunneridae</taxon>
        <taxon>Pentapetalae</taxon>
        <taxon>asterids</taxon>
        <taxon>campanulids</taxon>
        <taxon>Asterales</taxon>
        <taxon>Asteraceae</taxon>
        <taxon>Cichorioideae</taxon>
        <taxon>Cichorieae</taxon>
        <taxon>Lactucinae</taxon>
        <taxon>Lactuca</taxon>
    </lineage>
</organism>
<dbReference type="InterPro" id="IPR035595">
    <property type="entry name" value="UDP_glycos_trans_CS"/>
</dbReference>
<dbReference type="GO" id="GO:0035251">
    <property type="term" value="F:UDP-glucosyltransferase activity"/>
    <property type="evidence" value="ECO:0000318"/>
    <property type="project" value="GO_Central"/>
</dbReference>
<dbReference type="Gene3D" id="3.40.50.2000">
    <property type="entry name" value="Glycogen Phosphorylase B"/>
    <property type="match status" value="2"/>
</dbReference>
<keyword evidence="2 4" id="KW-0328">Glycosyltransferase</keyword>
<dbReference type="SUPFAM" id="SSF53756">
    <property type="entry name" value="UDP-Glycosyltransferase/glycogen phosphorylase"/>
    <property type="match status" value="1"/>
</dbReference>
<dbReference type="PANTHER" id="PTHR48044">
    <property type="entry name" value="GLYCOSYLTRANSFERASE"/>
    <property type="match status" value="1"/>
</dbReference>
<evidence type="ECO:0000256" key="2">
    <source>
        <dbReference type="ARBA" id="ARBA00022676"/>
    </source>
</evidence>
<dbReference type="AlphaFoldDB" id="A0A9R1WQA0"/>
<dbReference type="InterPro" id="IPR058980">
    <property type="entry name" value="Glyco_transf_N"/>
</dbReference>
<proteinExistence type="inferred from homology"/>
<dbReference type="GO" id="GO:0016138">
    <property type="term" value="P:glycoside biosynthetic process"/>
    <property type="evidence" value="ECO:0007669"/>
    <property type="project" value="UniProtKB-ARBA"/>
</dbReference>
<dbReference type="EMBL" id="NBSK02000001">
    <property type="protein sequence ID" value="KAJ0226706.1"/>
    <property type="molecule type" value="Genomic_DNA"/>
</dbReference>
<evidence type="ECO:0000259" key="6">
    <source>
        <dbReference type="Pfam" id="PF26168"/>
    </source>
</evidence>
<dbReference type="Pfam" id="PF26168">
    <property type="entry name" value="Glyco_transf_N"/>
    <property type="match status" value="1"/>
</dbReference>
<sequence length="495" mass="55496">MTGGDQSRVVVVMVPFVAHGHLNQLLHLSGFISTYDIPVHFVSTAAHLSQARARHHSFSDNNHIHFHAFPTPPFTTPPPNSSIPFPSHLQSSFDSTLHLRRPVADLIISLSQTATRVAVIHDSLMSYVVQDVKSIPNAETYNFRPLSAFYTFWDFWEKAGRPFPVDRNLLNRLPSQSETATPEFKKFTKLQQAHMNLAVGELFDSSRAIEGEFIEYLEREEISGKKKKIWAIGPVNPVQIPYDVTPSETRHRCLQWLDNQPVNSVIYVSFGTTTTFSDDQIRELAIGLEKSEHKFIWVVRAADMADAGNSCGGDTMVRLPDGFEERVNGRGLIERRWAPQLEILGHFATGGFMSHCGWNSSMESISMGVPMATWPMHSDQPRNAFLITDVLGIGVVVKGWERRKELVTAVAVEEAVKRLMGSEEGEEMRRRATRLGDDVKRSVTEGGVRCLEMDSFISHITRHTQTLHISAERSSSRNVFLSSIGAANLTTLSFL</sequence>
<dbReference type="InterPro" id="IPR002213">
    <property type="entry name" value="UDP_glucos_trans"/>
</dbReference>
<dbReference type="Pfam" id="PF00201">
    <property type="entry name" value="UDPGT"/>
    <property type="match status" value="1"/>
</dbReference>
<dbReference type="CDD" id="cd03784">
    <property type="entry name" value="GT1_Gtf-like"/>
    <property type="match status" value="1"/>
</dbReference>
<dbReference type="EC" id="2.4.1.-" evidence="5"/>
<evidence type="ECO:0000256" key="4">
    <source>
        <dbReference type="RuleBase" id="RU003718"/>
    </source>
</evidence>
<gene>
    <name evidence="7" type="ORF">LSAT_V11C100044830</name>
</gene>
<dbReference type="GO" id="GO:0009690">
    <property type="term" value="P:cytokinin metabolic process"/>
    <property type="evidence" value="ECO:0007669"/>
    <property type="project" value="UniProtKB-ARBA"/>
</dbReference>
<evidence type="ECO:0000256" key="1">
    <source>
        <dbReference type="ARBA" id="ARBA00009995"/>
    </source>
</evidence>
<dbReference type="GO" id="GO:0050404">
    <property type="term" value="F:zeatin O-beta-D-xylosyltransferase activity"/>
    <property type="evidence" value="ECO:0007669"/>
    <property type="project" value="UniProtKB-ARBA"/>
</dbReference>
<dbReference type="PROSITE" id="PS00375">
    <property type="entry name" value="UDPGT"/>
    <property type="match status" value="1"/>
</dbReference>
<reference evidence="7 8" key="1">
    <citation type="journal article" date="2017" name="Nat. Commun.">
        <title>Genome assembly with in vitro proximity ligation data and whole-genome triplication in lettuce.</title>
        <authorList>
            <person name="Reyes-Chin-Wo S."/>
            <person name="Wang Z."/>
            <person name="Yang X."/>
            <person name="Kozik A."/>
            <person name="Arikit S."/>
            <person name="Song C."/>
            <person name="Xia L."/>
            <person name="Froenicke L."/>
            <person name="Lavelle D.O."/>
            <person name="Truco M.J."/>
            <person name="Xia R."/>
            <person name="Zhu S."/>
            <person name="Xu C."/>
            <person name="Xu H."/>
            <person name="Xu X."/>
            <person name="Cox K."/>
            <person name="Korf I."/>
            <person name="Meyers B.C."/>
            <person name="Michelmore R.W."/>
        </authorList>
    </citation>
    <scope>NUCLEOTIDE SEQUENCE [LARGE SCALE GENOMIC DNA]</scope>
    <source>
        <strain evidence="8">cv. Salinas</strain>
        <tissue evidence="7">Seedlings</tissue>
    </source>
</reference>
<comment type="caution">
    <text evidence="7">The sequence shown here is derived from an EMBL/GenBank/DDBJ whole genome shotgun (WGS) entry which is preliminary data.</text>
</comment>
<evidence type="ECO:0000256" key="5">
    <source>
        <dbReference type="RuleBase" id="RU362057"/>
    </source>
</evidence>
<keyword evidence="8" id="KW-1185">Reference proteome</keyword>
<evidence type="ECO:0000313" key="8">
    <source>
        <dbReference type="Proteomes" id="UP000235145"/>
    </source>
</evidence>
<dbReference type="Proteomes" id="UP000235145">
    <property type="component" value="Unassembled WGS sequence"/>
</dbReference>